<proteinExistence type="predicted"/>
<dbReference type="EMBL" id="JADIMP010000105">
    <property type="protein sequence ID" value="MBO8442106.1"/>
    <property type="molecule type" value="Genomic_DNA"/>
</dbReference>
<reference evidence="2" key="2">
    <citation type="journal article" date="2021" name="PeerJ">
        <title>Extensive microbial diversity within the chicken gut microbiome revealed by metagenomics and culture.</title>
        <authorList>
            <person name="Gilroy R."/>
            <person name="Ravi A."/>
            <person name="Getino M."/>
            <person name="Pursley I."/>
            <person name="Horton D.L."/>
            <person name="Alikhan N.F."/>
            <person name="Baker D."/>
            <person name="Gharbi K."/>
            <person name="Hall N."/>
            <person name="Watson M."/>
            <person name="Adriaenssens E.M."/>
            <person name="Foster-Nyarko E."/>
            <person name="Jarju S."/>
            <person name="Secka A."/>
            <person name="Antonio M."/>
            <person name="Oren A."/>
            <person name="Chaudhuri R.R."/>
            <person name="La Ragione R."/>
            <person name="Hildebrand F."/>
            <person name="Pallen M.J."/>
        </authorList>
    </citation>
    <scope>NUCLEOTIDE SEQUENCE</scope>
    <source>
        <strain evidence="2">C6-149</strain>
    </source>
</reference>
<dbReference type="PANTHER" id="PTHR33434:SF8">
    <property type="entry name" value="DEGV DOMAIN-CONTAINING PROTEIN SPR1019"/>
    <property type="match status" value="1"/>
</dbReference>
<dbReference type="SUPFAM" id="SSF82549">
    <property type="entry name" value="DAK1/DegV-like"/>
    <property type="match status" value="1"/>
</dbReference>
<dbReference type="InterPro" id="IPR043168">
    <property type="entry name" value="DegV_C"/>
</dbReference>
<dbReference type="GO" id="GO:0008289">
    <property type="term" value="F:lipid binding"/>
    <property type="evidence" value="ECO:0007669"/>
    <property type="project" value="UniProtKB-KW"/>
</dbReference>
<dbReference type="Pfam" id="PF02645">
    <property type="entry name" value="DegV"/>
    <property type="match status" value="1"/>
</dbReference>
<dbReference type="Gene3D" id="3.40.50.10170">
    <property type="match status" value="1"/>
</dbReference>
<dbReference type="InterPro" id="IPR050270">
    <property type="entry name" value="DegV_domain_contain"/>
</dbReference>
<evidence type="ECO:0000313" key="3">
    <source>
        <dbReference type="Proteomes" id="UP000823614"/>
    </source>
</evidence>
<name>A0A9D9E8X7_9LACO</name>
<accession>A0A9D9E8X7</accession>
<keyword evidence="1" id="KW-0446">Lipid-binding</keyword>
<evidence type="ECO:0000256" key="1">
    <source>
        <dbReference type="ARBA" id="ARBA00023121"/>
    </source>
</evidence>
<comment type="caution">
    <text evidence="2">The sequence shown here is derived from an EMBL/GenBank/DDBJ whole genome shotgun (WGS) entry which is preliminary data.</text>
</comment>
<dbReference type="PANTHER" id="PTHR33434">
    <property type="entry name" value="DEGV DOMAIN-CONTAINING PROTEIN DR_1986-RELATED"/>
    <property type="match status" value="1"/>
</dbReference>
<organism evidence="2 3">
    <name type="scientific">Candidatus Gallilactobacillus intestinavium</name>
    <dbReference type="NCBI Taxonomy" id="2840838"/>
    <lineage>
        <taxon>Bacteria</taxon>
        <taxon>Bacillati</taxon>
        <taxon>Bacillota</taxon>
        <taxon>Bacilli</taxon>
        <taxon>Lactobacillales</taxon>
        <taxon>Lactobacillaceae</taxon>
        <taxon>Lactobacillaceae incertae sedis</taxon>
        <taxon>Candidatus Gallilactobacillus</taxon>
    </lineage>
</organism>
<dbReference type="AlphaFoldDB" id="A0A9D9E8X7"/>
<gene>
    <name evidence="2" type="ORF">IAA89_06755</name>
</gene>
<evidence type="ECO:0000313" key="2">
    <source>
        <dbReference type="EMBL" id="MBO8442106.1"/>
    </source>
</evidence>
<dbReference type="Gene3D" id="3.30.1180.10">
    <property type="match status" value="1"/>
</dbReference>
<protein>
    <submittedName>
        <fullName evidence="2">DegV family protein</fullName>
    </submittedName>
</protein>
<sequence>MPNVKIVTDSSCGITEEEIKKHHITIVPLSVLLDDTVYIERESISNEEFIDKMIASGKVPKTSQPPIGKFIDAFNNLTADGSSVVSINMLPKLSGTFGTAKQAAGLVSGDVTVIDSQTTDRGLAFQVLAAAELAESGASVDEIVDKVHYVRDNSRLYMGFDKLDNFIAGGRMKNLLGSFVSLLKLKIGIEIKDGNTKLLTKGRGKKTINKFLDLVYQRIDNDKDKIAHIGISHVNIPSEAEQMANKIKEFCPNIPILIRPTVPTIASHAGEGAFAIMYDFK</sequence>
<dbReference type="Proteomes" id="UP000823614">
    <property type="component" value="Unassembled WGS sequence"/>
</dbReference>
<dbReference type="NCBIfam" id="TIGR00762">
    <property type="entry name" value="DegV"/>
    <property type="match status" value="1"/>
</dbReference>
<dbReference type="InterPro" id="IPR003797">
    <property type="entry name" value="DegV"/>
</dbReference>
<dbReference type="PROSITE" id="PS51482">
    <property type="entry name" value="DEGV"/>
    <property type="match status" value="1"/>
</dbReference>
<reference evidence="2" key="1">
    <citation type="submission" date="2020-10" db="EMBL/GenBank/DDBJ databases">
        <authorList>
            <person name="Gilroy R."/>
        </authorList>
    </citation>
    <scope>NUCLEOTIDE SEQUENCE</scope>
    <source>
        <strain evidence="2">C6-149</strain>
    </source>
</reference>